<dbReference type="EMBL" id="QXJC01000005">
    <property type="protein sequence ID" value="RID97721.1"/>
    <property type="molecule type" value="Genomic_DNA"/>
</dbReference>
<name>A0A398C852_9BURK</name>
<organism evidence="1 2">
    <name type="scientific">Simplicispira hankyongi</name>
    <dbReference type="NCBI Taxonomy" id="2315688"/>
    <lineage>
        <taxon>Bacteria</taxon>
        <taxon>Pseudomonadati</taxon>
        <taxon>Pseudomonadota</taxon>
        <taxon>Betaproteobacteria</taxon>
        <taxon>Burkholderiales</taxon>
        <taxon>Comamonadaceae</taxon>
        <taxon>Simplicispira</taxon>
    </lineage>
</organism>
<dbReference type="OrthoDB" id="9774747at2"/>
<keyword evidence="1" id="KW-0378">Hydrolase</keyword>
<accession>A0A398C852</accession>
<sequence length="400" mass="43252">MNLVALNPDSLALGQPLPFALRGADGTLLANKGYVLRKQDEVDLLLERGVQLCVDIEESGESYRAYLGQLQQMLISDTSLGEIAAMKIDGSAHANTARARQGPVDWPELQWSTTQLLGSPNAADFSARFLALQGEVARACLQAPDATLLALIQRSSDETRIYSATHVLLVASVCMLVARDGLRWSSEQVERAGRVALSMNISMTELQDRLAQQNGPLSAAQIAQIQDHAERSATLLAALGVSDPLWLDAVRQHHDRAPGPLAGRSEAGQIARLVQRSDIFAARLAPRAGRTPMTVTAAIKACYYDENRQVDEAGAAMLNTLGIYPPGALVKLASQEIGVVLKRGATPTTPRVAVVRSRSGMPTGELIRRDTAQENWRITGVVSQQELRMRLPIDRLAAMV</sequence>
<evidence type="ECO:0000313" key="1">
    <source>
        <dbReference type="EMBL" id="RID97721.1"/>
    </source>
</evidence>
<dbReference type="Gene3D" id="1.10.3210.10">
    <property type="entry name" value="Hypothetical protein af1432"/>
    <property type="match status" value="1"/>
</dbReference>
<proteinExistence type="predicted"/>
<keyword evidence="2" id="KW-1185">Reference proteome</keyword>
<gene>
    <name evidence="1" type="ORF">D3F03_12950</name>
</gene>
<dbReference type="AlphaFoldDB" id="A0A398C852"/>
<evidence type="ECO:0000313" key="2">
    <source>
        <dbReference type="Proteomes" id="UP000266302"/>
    </source>
</evidence>
<protein>
    <submittedName>
        <fullName evidence="1">Phosphohydrolase</fullName>
    </submittedName>
</protein>
<comment type="caution">
    <text evidence="1">The sequence shown here is derived from an EMBL/GenBank/DDBJ whole genome shotgun (WGS) entry which is preliminary data.</text>
</comment>
<dbReference type="SUPFAM" id="SSF109604">
    <property type="entry name" value="HD-domain/PDEase-like"/>
    <property type="match status" value="1"/>
</dbReference>
<reference evidence="1 2" key="1">
    <citation type="submission" date="2018-09" db="EMBL/GenBank/DDBJ databases">
        <title>Draft genome of Simplicispira sp. NY-02.</title>
        <authorList>
            <person name="Im W.T."/>
        </authorList>
    </citation>
    <scope>NUCLEOTIDE SEQUENCE [LARGE SCALE GENOMIC DNA]</scope>
    <source>
        <strain evidence="1 2">NY-02</strain>
    </source>
</reference>
<dbReference type="RefSeq" id="WP_119109826.1">
    <property type="nucleotide sequence ID" value="NZ_QXJC01000005.1"/>
</dbReference>
<dbReference type="Proteomes" id="UP000266302">
    <property type="component" value="Unassembled WGS sequence"/>
</dbReference>
<dbReference type="GO" id="GO:0016787">
    <property type="term" value="F:hydrolase activity"/>
    <property type="evidence" value="ECO:0007669"/>
    <property type="project" value="UniProtKB-KW"/>
</dbReference>